<dbReference type="EMBL" id="CP073754">
    <property type="protein sequence ID" value="QWF70486.1"/>
    <property type="molecule type" value="Genomic_DNA"/>
</dbReference>
<evidence type="ECO:0000313" key="6">
    <source>
        <dbReference type="EMBL" id="QWF70486.1"/>
    </source>
</evidence>
<evidence type="ECO:0000256" key="4">
    <source>
        <dbReference type="ARBA" id="ARBA00022842"/>
    </source>
</evidence>
<dbReference type="RefSeq" id="WP_215581706.1">
    <property type="nucleotide sequence ID" value="NZ_CP073754.1"/>
</dbReference>
<dbReference type="Gene3D" id="1.10.150.240">
    <property type="entry name" value="Putative phosphatase, domain 2"/>
    <property type="match status" value="1"/>
</dbReference>
<evidence type="ECO:0000256" key="2">
    <source>
        <dbReference type="ARBA" id="ARBA00006171"/>
    </source>
</evidence>
<dbReference type="InterPro" id="IPR023214">
    <property type="entry name" value="HAD_sf"/>
</dbReference>
<dbReference type="GO" id="GO:0046872">
    <property type="term" value="F:metal ion binding"/>
    <property type="evidence" value="ECO:0007669"/>
    <property type="project" value="UniProtKB-KW"/>
</dbReference>
<organism evidence="6 7">
    <name type="scientific">Methylomonas paludis</name>
    <dbReference type="NCBI Taxonomy" id="1173101"/>
    <lineage>
        <taxon>Bacteria</taxon>
        <taxon>Pseudomonadati</taxon>
        <taxon>Pseudomonadota</taxon>
        <taxon>Gammaproteobacteria</taxon>
        <taxon>Methylococcales</taxon>
        <taxon>Methylococcaceae</taxon>
        <taxon>Methylomonas</taxon>
    </lineage>
</organism>
<dbReference type="Proteomes" id="UP000676649">
    <property type="component" value="Chromosome"/>
</dbReference>
<accession>A0A975MMA0</accession>
<comment type="similarity">
    <text evidence="2">Belongs to the HAD-like hydrolase superfamily. CbbY/CbbZ/Gph/YieH family.</text>
</comment>
<evidence type="ECO:0000313" key="7">
    <source>
        <dbReference type="Proteomes" id="UP000676649"/>
    </source>
</evidence>
<dbReference type="PANTHER" id="PTHR46193:SF18">
    <property type="entry name" value="HEXITOL PHOSPHATASE B"/>
    <property type="match status" value="1"/>
</dbReference>
<dbReference type="GO" id="GO:0003824">
    <property type="term" value="F:catalytic activity"/>
    <property type="evidence" value="ECO:0007669"/>
    <property type="project" value="UniProtKB-ARBA"/>
</dbReference>
<dbReference type="InterPro" id="IPR041492">
    <property type="entry name" value="HAD_2"/>
</dbReference>
<name>A0A975MMA0_9GAMM</name>
<comment type="cofactor">
    <cofactor evidence="1">
        <name>Mg(2+)</name>
        <dbReference type="ChEBI" id="CHEBI:18420"/>
    </cofactor>
</comment>
<sequence length="129" mass="14503">MIKYSGIIFDFNGVLLWDSPLHVQAWQATAMRLRGTELSDEEFSINVHGRTNAHILSYLTDRALCGKELLDLIQIKESMYRDLCLKNPEKFVLSPGAVALLDFIVAKDIQRTIATSSERTNLVSAQFSA</sequence>
<evidence type="ECO:0000256" key="5">
    <source>
        <dbReference type="ARBA" id="ARBA00023277"/>
    </source>
</evidence>
<dbReference type="InterPro" id="IPR051600">
    <property type="entry name" value="Beta-PGM-like"/>
</dbReference>
<dbReference type="KEGG" id="mpad:KEF85_14275"/>
<dbReference type="PANTHER" id="PTHR46193">
    <property type="entry name" value="6-PHOSPHOGLUCONATE PHOSPHATASE"/>
    <property type="match status" value="1"/>
</dbReference>
<dbReference type="Pfam" id="PF13419">
    <property type="entry name" value="HAD_2"/>
    <property type="match status" value="1"/>
</dbReference>
<reference evidence="6" key="1">
    <citation type="submission" date="2021-04" db="EMBL/GenBank/DDBJ databases">
        <title>Draft genome sequence data of methanotrophic Methylovulum sp. strain S1L and Methylomonas sp. strain S2AM isolated from boreal lake water columns.</title>
        <authorList>
            <person name="Rissanen A.J."/>
            <person name="Mangayil R."/>
            <person name="Svenning M.M."/>
            <person name="Khanongnuch R."/>
        </authorList>
    </citation>
    <scope>NUCLEOTIDE SEQUENCE</scope>
    <source>
        <strain evidence="6">S2AM</strain>
    </source>
</reference>
<keyword evidence="4" id="KW-0460">Magnesium</keyword>
<dbReference type="AlphaFoldDB" id="A0A975MMA0"/>
<evidence type="ECO:0000256" key="3">
    <source>
        <dbReference type="ARBA" id="ARBA00022723"/>
    </source>
</evidence>
<dbReference type="InterPro" id="IPR036412">
    <property type="entry name" value="HAD-like_sf"/>
</dbReference>
<keyword evidence="7" id="KW-1185">Reference proteome</keyword>
<dbReference type="InterPro" id="IPR023198">
    <property type="entry name" value="PGP-like_dom2"/>
</dbReference>
<evidence type="ECO:0000256" key="1">
    <source>
        <dbReference type="ARBA" id="ARBA00001946"/>
    </source>
</evidence>
<protein>
    <submittedName>
        <fullName evidence="6">HAD family phosphatase</fullName>
    </submittedName>
</protein>
<dbReference type="SUPFAM" id="SSF56784">
    <property type="entry name" value="HAD-like"/>
    <property type="match status" value="1"/>
</dbReference>
<gene>
    <name evidence="6" type="ORF">KEF85_14275</name>
</gene>
<keyword evidence="3" id="KW-0479">Metal-binding</keyword>
<proteinExistence type="inferred from homology"/>
<dbReference type="Gene3D" id="3.40.50.1000">
    <property type="entry name" value="HAD superfamily/HAD-like"/>
    <property type="match status" value="1"/>
</dbReference>
<keyword evidence="5" id="KW-0119">Carbohydrate metabolism</keyword>